<dbReference type="SUPFAM" id="SSF46785">
    <property type="entry name" value="Winged helix' DNA-binding domain"/>
    <property type="match status" value="1"/>
</dbReference>
<proteinExistence type="predicted"/>
<evidence type="ECO:0000313" key="1">
    <source>
        <dbReference type="EMBL" id="MBO2448150.1"/>
    </source>
</evidence>
<dbReference type="InterPro" id="IPR007995">
    <property type="entry name" value="DUF742"/>
</dbReference>
<keyword evidence="2" id="KW-1185">Reference proteome</keyword>
<protein>
    <submittedName>
        <fullName evidence="1">DUF742 domain-containing protein</fullName>
    </submittedName>
</protein>
<dbReference type="PANTHER" id="PTHR36221:SF1">
    <property type="entry name" value="DUF742 DOMAIN-CONTAINING PROTEIN"/>
    <property type="match status" value="1"/>
</dbReference>
<organism evidence="1 2">
    <name type="scientific">Actinomadura barringtoniae</name>
    <dbReference type="NCBI Taxonomy" id="1427535"/>
    <lineage>
        <taxon>Bacteria</taxon>
        <taxon>Bacillati</taxon>
        <taxon>Actinomycetota</taxon>
        <taxon>Actinomycetes</taxon>
        <taxon>Streptosporangiales</taxon>
        <taxon>Thermomonosporaceae</taxon>
        <taxon>Actinomadura</taxon>
    </lineage>
</organism>
<dbReference type="Pfam" id="PF05331">
    <property type="entry name" value="DUF742"/>
    <property type="match status" value="1"/>
</dbReference>
<dbReference type="EMBL" id="JAGEOJ010000005">
    <property type="protein sequence ID" value="MBO2448150.1"/>
    <property type="molecule type" value="Genomic_DNA"/>
</dbReference>
<name>A0A939T9N3_9ACTN</name>
<comment type="caution">
    <text evidence="1">The sequence shown here is derived from an EMBL/GenBank/DDBJ whole genome shotgun (WGS) entry which is preliminary data.</text>
</comment>
<accession>A0A939T9N3</accession>
<reference evidence="1" key="1">
    <citation type="submission" date="2021-03" db="EMBL/GenBank/DDBJ databases">
        <authorList>
            <person name="Kanchanasin P."/>
            <person name="Saeng-In P."/>
            <person name="Phongsopitanun W."/>
            <person name="Yuki M."/>
            <person name="Kudo T."/>
            <person name="Ohkuma M."/>
            <person name="Tanasupawat S."/>
        </authorList>
    </citation>
    <scope>NUCLEOTIDE SEQUENCE</scope>
    <source>
        <strain evidence="1">GKU 128</strain>
    </source>
</reference>
<dbReference type="AlphaFoldDB" id="A0A939T9N3"/>
<dbReference type="InterPro" id="IPR036390">
    <property type="entry name" value="WH_DNA-bd_sf"/>
</dbReference>
<evidence type="ECO:0000313" key="2">
    <source>
        <dbReference type="Proteomes" id="UP000669179"/>
    </source>
</evidence>
<dbReference type="Proteomes" id="UP000669179">
    <property type="component" value="Unassembled WGS sequence"/>
</dbReference>
<dbReference type="RefSeq" id="WP_208255807.1">
    <property type="nucleotide sequence ID" value="NZ_JAGEOJ010000005.1"/>
</dbReference>
<dbReference type="PANTHER" id="PTHR36221">
    <property type="entry name" value="DUF742 DOMAIN-CONTAINING PROTEIN"/>
    <property type="match status" value="1"/>
</dbReference>
<gene>
    <name evidence="1" type="ORF">J4573_13685</name>
</gene>
<sequence length="127" mass="13705">MTGPGNEWFDDDAGPLVRAYAMTGGRARHSGREDFAMMANVATVARPAGAHPGIGPEHISIIELCLEPLSVAEVSARLRLPLVVVRVLLGDLVDHGFVTIRRPRLHAKDGVVTEDLLREVLHGLEAL</sequence>